<dbReference type="InterPro" id="IPR013383">
    <property type="entry name" value="CRISPR-assoc_prot_DxTHG_CS"/>
</dbReference>
<evidence type="ECO:0000313" key="2">
    <source>
        <dbReference type="Proteomes" id="UP001236657"/>
    </source>
</evidence>
<gene>
    <name evidence="1" type="primary">csx2</name>
    <name evidence="1" type="ORF">RCF98_04700</name>
</gene>
<dbReference type="NCBIfam" id="TIGR02549">
    <property type="entry name" value="CRISPR_DxTHG"/>
    <property type="match status" value="1"/>
</dbReference>
<name>A0ABY9MU04_9GAMM</name>
<evidence type="ECO:0000313" key="1">
    <source>
        <dbReference type="EMBL" id="WML91641.1"/>
    </source>
</evidence>
<dbReference type="NCBIfam" id="TIGR02221">
    <property type="entry name" value="cas_TM1812"/>
    <property type="match status" value="1"/>
</dbReference>
<protein>
    <submittedName>
        <fullName evidence="1">TIGR02221 family CRISPR-associated protein</fullName>
    </submittedName>
</protein>
<dbReference type="SUPFAM" id="SSF160980">
    <property type="entry name" value="SSO1389-like"/>
    <property type="match status" value="1"/>
</dbReference>
<proteinExistence type="predicted"/>
<organism evidence="1 2">
    <name type="scientific">Thiothrix lacustris</name>
    <dbReference type="NCBI Taxonomy" id="525917"/>
    <lineage>
        <taxon>Bacteria</taxon>
        <taxon>Pseudomonadati</taxon>
        <taxon>Pseudomonadota</taxon>
        <taxon>Gammaproteobacteria</taxon>
        <taxon>Thiotrichales</taxon>
        <taxon>Thiotrichaceae</taxon>
        <taxon>Thiothrix</taxon>
    </lineage>
</organism>
<dbReference type="RefSeq" id="WP_308896482.1">
    <property type="nucleotide sequence ID" value="NZ_CP133218.1"/>
</dbReference>
<keyword evidence="2" id="KW-1185">Reference proteome</keyword>
<accession>A0ABY9MU04</accession>
<dbReference type="InterPro" id="IPR011742">
    <property type="entry name" value="CRISPR-assoc_prot_TM1812"/>
</dbReference>
<dbReference type="EMBL" id="CP133218">
    <property type="protein sequence ID" value="WML91641.1"/>
    <property type="molecule type" value="Genomic_DNA"/>
</dbReference>
<dbReference type="Proteomes" id="UP001236657">
    <property type="component" value="Chromosome"/>
</dbReference>
<sequence>MTQPLLISFLGKNTVASSKGYSTANYQIDGKSYTTAYFGFALAEHLRPEKILLLGTSGSMWDVLIEAHATDGQQEDARLRLMDMAQRDAVDEATLLQFAPLIEQHLGCPVEMKIIPYARDTDEQIAILSTIATHVPAGQAVVMDVTHGFRHLPMLGLVAAHYLERVKQVHVSALYYGALEMTTDRNTPAAKTPVLNLRGLLQTMDWIQAFAAYDASGNYAPFAELLPKEGWNENECNTLREAAFFERTTNVVKARACLSGLKPALERRGSAFLRLFGDELQKRLSWWKPTSRAEWEASLADTYYRQGDYLRASIFTQEACLSASMPPEQQSDFNDKREDNRKAMQKADGRFARLSDIRNGMAHGVKGWRQESAKVLQSEQSLRATLGDFIKNWRTLGK</sequence>
<reference evidence="1 2" key="1">
    <citation type="submission" date="2023-08" db="EMBL/GenBank/DDBJ databases">
        <title>New molecular markers tilS and rpoB for phylogenetic and monitoring studies of the genus Thiothrix biodiversity.</title>
        <authorList>
            <person name="Ravin N.V."/>
            <person name="Smolyakov D."/>
            <person name="Markov N.D."/>
            <person name="Beletsky A.V."/>
            <person name="Mardanov A.V."/>
            <person name="Rudenko T.S."/>
            <person name="Grabovich M.Y."/>
        </authorList>
    </citation>
    <scope>NUCLEOTIDE SEQUENCE [LARGE SCALE GENOMIC DNA]</scope>
    <source>
        <strain evidence="1 2">MK1</strain>
    </source>
</reference>